<dbReference type="EMBL" id="CP043046">
    <property type="protein sequence ID" value="QEI09550.1"/>
    <property type="molecule type" value="Genomic_DNA"/>
</dbReference>
<keyword evidence="8" id="KW-1185">Reference proteome</keyword>
<feature type="transmembrane region" description="Helical" evidence="5">
    <location>
        <begin position="30"/>
        <end position="51"/>
    </location>
</feature>
<evidence type="ECO:0000256" key="2">
    <source>
        <dbReference type="ARBA" id="ARBA00022692"/>
    </source>
</evidence>
<dbReference type="GO" id="GO:0016020">
    <property type="term" value="C:membrane"/>
    <property type="evidence" value="ECO:0007669"/>
    <property type="project" value="UniProtKB-SubCell"/>
</dbReference>
<dbReference type="InterPro" id="IPR037185">
    <property type="entry name" value="EmrE-like"/>
</dbReference>
<accession>A0A5C0B7F6</accession>
<dbReference type="SUPFAM" id="SSF103481">
    <property type="entry name" value="Multidrug resistance efflux transporter EmrE"/>
    <property type="match status" value="2"/>
</dbReference>
<proteinExistence type="predicted"/>
<dbReference type="OrthoDB" id="8524934at2"/>
<feature type="transmembrane region" description="Helical" evidence="5">
    <location>
        <begin position="231"/>
        <end position="250"/>
    </location>
</feature>
<evidence type="ECO:0000256" key="5">
    <source>
        <dbReference type="SAM" id="Phobius"/>
    </source>
</evidence>
<name>A0A5C0B7F6_9BURK</name>
<feature type="transmembrane region" description="Helical" evidence="5">
    <location>
        <begin position="201"/>
        <end position="219"/>
    </location>
</feature>
<feature type="transmembrane region" description="Helical" evidence="5">
    <location>
        <begin position="63"/>
        <end position="83"/>
    </location>
</feature>
<keyword evidence="2 5" id="KW-0812">Transmembrane</keyword>
<dbReference type="AlphaFoldDB" id="A0A5C0B7F6"/>
<dbReference type="Proteomes" id="UP000325161">
    <property type="component" value="Chromosome"/>
</dbReference>
<keyword evidence="3 5" id="KW-1133">Transmembrane helix</keyword>
<evidence type="ECO:0000256" key="1">
    <source>
        <dbReference type="ARBA" id="ARBA00004141"/>
    </source>
</evidence>
<feature type="transmembrane region" description="Helical" evidence="5">
    <location>
        <begin position="256"/>
        <end position="274"/>
    </location>
</feature>
<dbReference type="InterPro" id="IPR000620">
    <property type="entry name" value="EamA_dom"/>
</dbReference>
<sequence>MVIATLMFATMGVCVKLASADYSTGEIMFYRSVIGIVMMVFLARSQGISLATRVPVNHFWRSVTGVVSMYMWFYSVGGLPVATAMTLNYMSSVWMAVFMIGGALLFGTSKVDKRMVVSVLLGFVGVALVLQPTMAENQWWYGLIGLLSGMISATAYLQVGALARAGEPVTRIVFYFSIAGMVLGFITALPAGLHPLTFKGVFLHLTVGVLAGFAQILLTRAYAIGRTLVNASLQYLGIAFAAIYGVVWFSDPMSTSLFIGMVMIVGAGMCAAMLKSKPVSTKSR</sequence>
<dbReference type="KEGG" id="pacr:FXN63_24705"/>
<feature type="transmembrane region" description="Helical" evidence="5">
    <location>
        <begin position="115"/>
        <end position="133"/>
    </location>
</feature>
<organism evidence="7 8">
    <name type="scientific">Pigmentiphaga aceris</name>
    <dbReference type="NCBI Taxonomy" id="1940612"/>
    <lineage>
        <taxon>Bacteria</taxon>
        <taxon>Pseudomonadati</taxon>
        <taxon>Pseudomonadota</taxon>
        <taxon>Betaproteobacteria</taxon>
        <taxon>Burkholderiales</taxon>
        <taxon>Alcaligenaceae</taxon>
        <taxon>Pigmentiphaga</taxon>
    </lineage>
</organism>
<comment type="subcellular location">
    <subcellularLocation>
        <location evidence="1">Membrane</location>
        <topology evidence="1">Multi-pass membrane protein</topology>
    </subcellularLocation>
</comment>
<dbReference type="PANTHER" id="PTHR22911:SF6">
    <property type="entry name" value="SOLUTE CARRIER FAMILY 35 MEMBER G1"/>
    <property type="match status" value="1"/>
</dbReference>
<evidence type="ECO:0000256" key="3">
    <source>
        <dbReference type="ARBA" id="ARBA00022989"/>
    </source>
</evidence>
<evidence type="ECO:0000256" key="4">
    <source>
        <dbReference type="ARBA" id="ARBA00023136"/>
    </source>
</evidence>
<gene>
    <name evidence="7" type="ORF">FXN63_24705</name>
</gene>
<protein>
    <submittedName>
        <fullName evidence="7">DMT family transporter</fullName>
    </submittedName>
</protein>
<feature type="domain" description="EamA" evidence="6">
    <location>
        <begin position="1"/>
        <end position="130"/>
    </location>
</feature>
<evidence type="ECO:0000259" key="6">
    <source>
        <dbReference type="Pfam" id="PF00892"/>
    </source>
</evidence>
<dbReference type="PANTHER" id="PTHR22911">
    <property type="entry name" value="ACYL-MALONYL CONDENSING ENZYME-RELATED"/>
    <property type="match status" value="1"/>
</dbReference>
<keyword evidence="4 5" id="KW-0472">Membrane</keyword>
<evidence type="ECO:0000313" key="8">
    <source>
        <dbReference type="Proteomes" id="UP000325161"/>
    </source>
</evidence>
<feature type="transmembrane region" description="Helical" evidence="5">
    <location>
        <begin position="139"/>
        <end position="157"/>
    </location>
</feature>
<evidence type="ECO:0000313" key="7">
    <source>
        <dbReference type="EMBL" id="QEI09550.1"/>
    </source>
</evidence>
<feature type="transmembrane region" description="Helical" evidence="5">
    <location>
        <begin position="89"/>
        <end position="108"/>
    </location>
</feature>
<feature type="transmembrane region" description="Helical" evidence="5">
    <location>
        <begin position="169"/>
        <end position="189"/>
    </location>
</feature>
<dbReference type="Pfam" id="PF00892">
    <property type="entry name" value="EamA"/>
    <property type="match status" value="1"/>
</dbReference>
<reference evidence="7 8" key="1">
    <citation type="submission" date="2019-08" db="EMBL/GenBank/DDBJ databases">
        <title>Amphibian skin-associated Pigmentiphaga: genome sequence and occurrence across geography and hosts.</title>
        <authorList>
            <person name="Bletz M.C."/>
            <person name="Bunk B."/>
            <person name="Sproeer C."/>
            <person name="Biwer P."/>
            <person name="Reiter S."/>
            <person name="Rabemananjara F.C.E."/>
            <person name="Schulz S."/>
            <person name="Overmann J."/>
            <person name="Vences M."/>
        </authorList>
    </citation>
    <scope>NUCLEOTIDE SEQUENCE [LARGE SCALE GENOMIC DNA]</scope>
    <source>
        <strain evidence="7 8">Mada1488</strain>
    </source>
</reference>